<evidence type="ECO:0000313" key="1">
    <source>
        <dbReference type="EMBL" id="PRD12697.1"/>
    </source>
</evidence>
<dbReference type="Gene3D" id="3.30.420.300">
    <property type="entry name" value="2-keto-3-deoxy-galactonokinase, substrate binding domain"/>
    <property type="match status" value="1"/>
</dbReference>
<keyword evidence="1" id="KW-0808">Transferase</keyword>
<proteinExistence type="predicted"/>
<organism evidence="1 2">
    <name type="scientific">Pantoea coffeiphila</name>
    <dbReference type="NCBI Taxonomy" id="1465635"/>
    <lineage>
        <taxon>Bacteria</taxon>
        <taxon>Pseudomonadati</taxon>
        <taxon>Pseudomonadota</taxon>
        <taxon>Gammaproteobacteria</taxon>
        <taxon>Enterobacterales</taxon>
        <taxon>Erwiniaceae</taxon>
        <taxon>Pantoea</taxon>
    </lineage>
</organism>
<gene>
    <name evidence="1" type="ORF">CQW29_25340</name>
</gene>
<dbReference type="GO" id="GO:0008671">
    <property type="term" value="F:2-dehydro-3-deoxygalactonokinase activity"/>
    <property type="evidence" value="ECO:0007669"/>
    <property type="project" value="InterPro"/>
</dbReference>
<dbReference type="RefSeq" id="WP_105595524.1">
    <property type="nucleotide sequence ID" value="NZ_PDET01000028.1"/>
</dbReference>
<dbReference type="Proteomes" id="UP000239181">
    <property type="component" value="Unassembled WGS sequence"/>
</dbReference>
<dbReference type="OrthoDB" id="256574at2"/>
<sequence>MNYIAVDWGTSNFRAFSVRNGVVVKTIQDSCGVGRCQRAELPGILQQQMQRLGEDWDKQLPVLLCGMIGSNIGIADAGYLDMPLSFSQLLGKGRALPGILPNPLTLRPGICDRRVNEICRGEEMQLAGALTQSDVSLFAAVGTHSKWLCVDRTRQRVTGLQTIMTGELYHLLLNHAVVGKGLPEQINSASAFLSGVETAVTVVRDQGELVTELFRCRGRYILDALAKEEAASWLSGLLMGYEILRGHPGGDETVCFIGSEALLPHYQRACEILHCRYELVSAESATLAGFNEVFRHEG</sequence>
<dbReference type="Gene3D" id="3.30.420.310">
    <property type="entry name" value="2-keto-3-deoxy-galactonokinase, C-terminal domain"/>
    <property type="match status" value="1"/>
</dbReference>
<accession>A0A2S9I4G3</accession>
<comment type="caution">
    <text evidence="1">The sequence shown here is derived from an EMBL/GenBank/DDBJ whole genome shotgun (WGS) entry which is preliminary data.</text>
</comment>
<keyword evidence="2" id="KW-1185">Reference proteome</keyword>
<dbReference type="GO" id="GO:0034194">
    <property type="term" value="P:D-galactonate catabolic process"/>
    <property type="evidence" value="ECO:0007669"/>
    <property type="project" value="InterPro"/>
</dbReference>
<keyword evidence="1" id="KW-0418">Kinase</keyword>
<dbReference type="InterPro" id="IPR042258">
    <property type="entry name" value="DGOK_N"/>
</dbReference>
<reference evidence="1 2" key="1">
    <citation type="submission" date="2017-10" db="EMBL/GenBank/DDBJ databases">
        <title>Draft genome of two endophytic bacteria isolated from 'guarana' Paullinia cupana (Mart.) Ducke.</title>
        <authorList>
            <person name="Siqueira K.A."/>
            <person name="Liotti R.G."/>
            <person name="Mendes T.A."/>
            <person name="Soares M.A."/>
        </authorList>
    </citation>
    <scope>NUCLEOTIDE SEQUENCE [LARGE SCALE GENOMIC DNA]</scope>
    <source>
        <strain evidence="1 2">342</strain>
    </source>
</reference>
<dbReference type="EMBL" id="PDET01000028">
    <property type="protein sequence ID" value="PRD12697.1"/>
    <property type="molecule type" value="Genomic_DNA"/>
</dbReference>
<dbReference type="Pfam" id="PF05035">
    <property type="entry name" value="DGOK"/>
    <property type="match status" value="1"/>
</dbReference>
<dbReference type="InterPro" id="IPR042257">
    <property type="entry name" value="DGOK_C"/>
</dbReference>
<evidence type="ECO:0000313" key="2">
    <source>
        <dbReference type="Proteomes" id="UP000239181"/>
    </source>
</evidence>
<protein>
    <submittedName>
        <fullName evidence="1">2-keto-3-deoxy-galactonokinase</fullName>
    </submittedName>
</protein>
<dbReference type="AlphaFoldDB" id="A0A2S9I4G3"/>
<name>A0A2S9I4G3_9GAMM</name>
<dbReference type="InterPro" id="IPR007729">
    <property type="entry name" value="DGOK"/>
</dbReference>